<dbReference type="Proteomes" id="UP000561681">
    <property type="component" value="Unassembled WGS sequence"/>
</dbReference>
<protein>
    <submittedName>
        <fullName evidence="6">CRP-like cAMP-binding protein</fullName>
    </submittedName>
</protein>
<dbReference type="PROSITE" id="PS51063">
    <property type="entry name" value="HTH_CRP_2"/>
    <property type="match status" value="1"/>
</dbReference>
<keyword evidence="1" id="KW-0805">Transcription regulation</keyword>
<evidence type="ECO:0000313" key="6">
    <source>
        <dbReference type="EMBL" id="MBB4802073.1"/>
    </source>
</evidence>
<dbReference type="PRINTS" id="PR00034">
    <property type="entry name" value="HTHCRP"/>
</dbReference>
<dbReference type="AlphaFoldDB" id="A0A7W7IWV9"/>
<evidence type="ECO:0000259" key="5">
    <source>
        <dbReference type="PROSITE" id="PS51063"/>
    </source>
</evidence>
<evidence type="ECO:0000259" key="4">
    <source>
        <dbReference type="PROSITE" id="PS50042"/>
    </source>
</evidence>
<dbReference type="Pfam" id="PF00027">
    <property type="entry name" value="cNMP_binding"/>
    <property type="match status" value="1"/>
</dbReference>
<dbReference type="InterPro" id="IPR018490">
    <property type="entry name" value="cNMP-bd_dom_sf"/>
</dbReference>
<proteinExistence type="predicted"/>
<keyword evidence="2" id="KW-0238">DNA-binding</keyword>
<dbReference type="SMART" id="SM00100">
    <property type="entry name" value="cNMP"/>
    <property type="match status" value="1"/>
</dbReference>
<dbReference type="InterPro" id="IPR000595">
    <property type="entry name" value="cNMP-bd_dom"/>
</dbReference>
<dbReference type="InterPro" id="IPR014710">
    <property type="entry name" value="RmlC-like_jellyroll"/>
</dbReference>
<sequence>MQQKITMNKCDKCIVRQLSALKALNKEQIIQLANSKSTQVIKKGEAIIEEGEVINGVFCIKDGIGKLSKLSANGRDQIVKLVKSGELLGQRSMISNEPANLSATAIADMEVCFIPKSEIIQFFNNNNQFSMNLMQSVCDDLKHADDHTVDMVQKTVKERLAEKLLYLSDTFGVNADQSLKVQLSREELAGMIGTATESCIRLLSEFKKSGLIELKGKLIFLKDIKGLKREAS</sequence>
<keyword evidence="7" id="KW-1185">Reference proteome</keyword>
<dbReference type="InterPro" id="IPR050397">
    <property type="entry name" value="Env_Response_Regulators"/>
</dbReference>
<reference evidence="6 7" key="1">
    <citation type="submission" date="2020-08" db="EMBL/GenBank/DDBJ databases">
        <title>Functional genomics of gut bacteria from endangered species of beetles.</title>
        <authorList>
            <person name="Carlos-Shanley C."/>
        </authorList>
    </citation>
    <scope>NUCLEOTIDE SEQUENCE [LARGE SCALE GENOMIC DNA]</scope>
    <source>
        <strain evidence="6 7">S00142</strain>
    </source>
</reference>
<dbReference type="Pfam" id="PF13545">
    <property type="entry name" value="HTH_Crp_2"/>
    <property type="match status" value="1"/>
</dbReference>
<accession>A0A7W7IWV9</accession>
<dbReference type="GO" id="GO:0005829">
    <property type="term" value="C:cytosol"/>
    <property type="evidence" value="ECO:0007669"/>
    <property type="project" value="TreeGrafter"/>
</dbReference>
<dbReference type="PROSITE" id="PS50042">
    <property type="entry name" value="CNMP_BINDING_3"/>
    <property type="match status" value="1"/>
</dbReference>
<dbReference type="Gene3D" id="2.60.120.10">
    <property type="entry name" value="Jelly Rolls"/>
    <property type="match status" value="1"/>
</dbReference>
<keyword evidence="3" id="KW-0804">Transcription</keyword>
<evidence type="ECO:0000313" key="7">
    <source>
        <dbReference type="Proteomes" id="UP000561681"/>
    </source>
</evidence>
<dbReference type="InterPro" id="IPR036388">
    <property type="entry name" value="WH-like_DNA-bd_sf"/>
</dbReference>
<dbReference type="InterPro" id="IPR036390">
    <property type="entry name" value="WH_DNA-bd_sf"/>
</dbReference>
<organism evidence="6 7">
    <name type="scientific">Flavobacterium nitrogenifigens</name>
    <dbReference type="NCBI Taxonomy" id="1617283"/>
    <lineage>
        <taxon>Bacteria</taxon>
        <taxon>Pseudomonadati</taxon>
        <taxon>Bacteroidota</taxon>
        <taxon>Flavobacteriia</taxon>
        <taxon>Flavobacteriales</taxon>
        <taxon>Flavobacteriaceae</taxon>
        <taxon>Flavobacterium</taxon>
    </lineage>
</organism>
<comment type="caution">
    <text evidence="6">The sequence shown here is derived from an EMBL/GenBank/DDBJ whole genome shotgun (WGS) entry which is preliminary data.</text>
</comment>
<evidence type="ECO:0000256" key="2">
    <source>
        <dbReference type="ARBA" id="ARBA00023125"/>
    </source>
</evidence>
<dbReference type="InterPro" id="IPR012318">
    <property type="entry name" value="HTH_CRP"/>
</dbReference>
<feature type="domain" description="Cyclic nucleotide-binding" evidence="4">
    <location>
        <begin position="20"/>
        <end position="140"/>
    </location>
</feature>
<evidence type="ECO:0000256" key="3">
    <source>
        <dbReference type="ARBA" id="ARBA00023163"/>
    </source>
</evidence>
<gene>
    <name evidence="6" type="ORF">HNP37_002134</name>
</gene>
<dbReference type="SUPFAM" id="SSF51206">
    <property type="entry name" value="cAMP-binding domain-like"/>
    <property type="match status" value="1"/>
</dbReference>
<name>A0A7W7IWV9_9FLAO</name>
<dbReference type="PANTHER" id="PTHR24567">
    <property type="entry name" value="CRP FAMILY TRANSCRIPTIONAL REGULATORY PROTEIN"/>
    <property type="match status" value="1"/>
</dbReference>
<evidence type="ECO:0000256" key="1">
    <source>
        <dbReference type="ARBA" id="ARBA00023015"/>
    </source>
</evidence>
<dbReference type="GO" id="GO:0003677">
    <property type="term" value="F:DNA binding"/>
    <property type="evidence" value="ECO:0007669"/>
    <property type="project" value="UniProtKB-KW"/>
</dbReference>
<dbReference type="Gene3D" id="1.10.10.10">
    <property type="entry name" value="Winged helix-like DNA-binding domain superfamily/Winged helix DNA-binding domain"/>
    <property type="match status" value="1"/>
</dbReference>
<feature type="domain" description="HTH crp-type" evidence="5">
    <location>
        <begin position="154"/>
        <end position="225"/>
    </location>
</feature>
<dbReference type="GO" id="GO:0003700">
    <property type="term" value="F:DNA-binding transcription factor activity"/>
    <property type="evidence" value="ECO:0007669"/>
    <property type="project" value="TreeGrafter"/>
</dbReference>
<dbReference type="SMART" id="SM00419">
    <property type="entry name" value="HTH_CRP"/>
    <property type="match status" value="1"/>
</dbReference>
<dbReference type="SUPFAM" id="SSF46785">
    <property type="entry name" value="Winged helix' DNA-binding domain"/>
    <property type="match status" value="1"/>
</dbReference>
<dbReference type="CDD" id="cd00038">
    <property type="entry name" value="CAP_ED"/>
    <property type="match status" value="1"/>
</dbReference>
<dbReference type="PANTHER" id="PTHR24567:SF26">
    <property type="entry name" value="REGULATORY PROTEIN YEIL"/>
    <property type="match status" value="1"/>
</dbReference>
<dbReference type="EMBL" id="JACHLD010000002">
    <property type="protein sequence ID" value="MBB4802073.1"/>
    <property type="molecule type" value="Genomic_DNA"/>
</dbReference>